<keyword evidence="1" id="KW-0812">Transmembrane</keyword>
<dbReference type="EMBL" id="JBHSXH010000011">
    <property type="protein sequence ID" value="MFC6825020.1"/>
    <property type="molecule type" value="Genomic_DNA"/>
</dbReference>
<evidence type="ECO:0000313" key="3">
    <source>
        <dbReference type="Proteomes" id="UP001596408"/>
    </source>
</evidence>
<reference evidence="2 3" key="1">
    <citation type="journal article" date="2019" name="Int. J. Syst. Evol. Microbiol.">
        <title>The Global Catalogue of Microorganisms (GCM) 10K type strain sequencing project: providing services to taxonomists for standard genome sequencing and annotation.</title>
        <authorList>
            <consortium name="The Broad Institute Genomics Platform"/>
            <consortium name="The Broad Institute Genome Sequencing Center for Infectious Disease"/>
            <person name="Wu L."/>
            <person name="Ma J."/>
        </authorList>
    </citation>
    <scope>NUCLEOTIDE SEQUENCE [LARGE SCALE GENOMIC DNA]</scope>
    <source>
        <strain evidence="2 3">YIM 94188</strain>
    </source>
</reference>
<proteinExistence type="predicted"/>
<evidence type="ECO:0000313" key="2">
    <source>
        <dbReference type="EMBL" id="MFC6825020.1"/>
    </source>
</evidence>
<organism evidence="2 3">
    <name type="scientific">Halopelagius fulvigenes</name>
    <dbReference type="NCBI Taxonomy" id="1198324"/>
    <lineage>
        <taxon>Archaea</taxon>
        <taxon>Methanobacteriati</taxon>
        <taxon>Methanobacteriota</taxon>
        <taxon>Stenosarchaea group</taxon>
        <taxon>Halobacteria</taxon>
        <taxon>Halobacteriales</taxon>
        <taxon>Haloferacaceae</taxon>
    </lineage>
</organism>
<dbReference type="RefSeq" id="WP_379694808.1">
    <property type="nucleotide sequence ID" value="NZ_JBHSXH010000011.1"/>
</dbReference>
<protein>
    <submittedName>
        <fullName evidence="2">Uncharacterized protein</fullName>
    </submittedName>
</protein>
<keyword evidence="1" id="KW-1133">Transmembrane helix</keyword>
<keyword evidence="3" id="KW-1185">Reference proteome</keyword>
<comment type="caution">
    <text evidence="2">The sequence shown here is derived from an EMBL/GenBank/DDBJ whole genome shotgun (WGS) entry which is preliminary data.</text>
</comment>
<name>A0ABD5TWV9_9EURY</name>
<evidence type="ECO:0000256" key="1">
    <source>
        <dbReference type="SAM" id="Phobius"/>
    </source>
</evidence>
<feature type="transmembrane region" description="Helical" evidence="1">
    <location>
        <begin position="32"/>
        <end position="52"/>
    </location>
</feature>
<gene>
    <name evidence="2" type="ORF">ACFQEV_08455</name>
</gene>
<dbReference type="AlphaFoldDB" id="A0ABD5TWV9"/>
<feature type="transmembrane region" description="Helical" evidence="1">
    <location>
        <begin position="6"/>
        <end position="25"/>
    </location>
</feature>
<keyword evidence="1" id="KW-0472">Membrane</keyword>
<dbReference type="Proteomes" id="UP001596408">
    <property type="component" value="Unassembled WGS sequence"/>
</dbReference>
<feature type="transmembrane region" description="Helical" evidence="1">
    <location>
        <begin position="64"/>
        <end position="81"/>
    </location>
</feature>
<accession>A0ABD5TWV9</accession>
<sequence>MQLVGTVATVIVLGVSGYNVITAFGSRTWVKLVVHILGFLGTCLIALEFFGLRVPLGADPDSGIQLIAFLMALILLTNYLLRRFVPDVLSRSE</sequence>